<organism evidence="1 2">
    <name type="scientific">Chloebia gouldiae</name>
    <name type="common">Gouldian finch</name>
    <name type="synonym">Erythrura gouldiae</name>
    <dbReference type="NCBI Taxonomy" id="44316"/>
    <lineage>
        <taxon>Eukaryota</taxon>
        <taxon>Metazoa</taxon>
        <taxon>Chordata</taxon>
        <taxon>Craniata</taxon>
        <taxon>Vertebrata</taxon>
        <taxon>Euteleostomi</taxon>
        <taxon>Archelosauria</taxon>
        <taxon>Archosauria</taxon>
        <taxon>Dinosauria</taxon>
        <taxon>Saurischia</taxon>
        <taxon>Theropoda</taxon>
        <taxon>Coelurosauria</taxon>
        <taxon>Aves</taxon>
        <taxon>Neognathae</taxon>
        <taxon>Neoaves</taxon>
        <taxon>Telluraves</taxon>
        <taxon>Australaves</taxon>
        <taxon>Passeriformes</taxon>
        <taxon>Passeroidea</taxon>
        <taxon>Passeridae</taxon>
        <taxon>Chloebia</taxon>
    </lineage>
</organism>
<dbReference type="Proteomes" id="UP000276834">
    <property type="component" value="Unassembled WGS sequence"/>
</dbReference>
<gene>
    <name evidence="1" type="ORF">DV515_00017678</name>
</gene>
<dbReference type="AlphaFoldDB" id="A0A3L8Q9V6"/>
<dbReference type="EMBL" id="QUSF01001468">
    <property type="protein sequence ID" value="RLV64018.1"/>
    <property type="molecule type" value="Genomic_DNA"/>
</dbReference>
<sequence length="72" mass="7804">MLEIQQAKQNSQKSQGCAAALVRAVGLHTPHIPTYPKNSVIPGKPSRAKLCQHIQAERKSSGSRGRTEEQAV</sequence>
<keyword evidence="2" id="KW-1185">Reference proteome</keyword>
<reference evidence="1 2" key="1">
    <citation type="journal article" date="2018" name="Proc. R. Soc. B">
        <title>A non-coding region near Follistatin controls head colour polymorphism in the Gouldian finch.</title>
        <authorList>
            <person name="Toomey M.B."/>
            <person name="Marques C.I."/>
            <person name="Andrade P."/>
            <person name="Araujo P.M."/>
            <person name="Sabatino S."/>
            <person name="Gazda M.A."/>
            <person name="Afonso S."/>
            <person name="Lopes R.J."/>
            <person name="Corbo J.C."/>
            <person name="Carneiro M."/>
        </authorList>
    </citation>
    <scope>NUCLEOTIDE SEQUENCE [LARGE SCALE GENOMIC DNA]</scope>
    <source>
        <strain evidence="1">Red01</strain>
        <tissue evidence="1">Muscle</tissue>
    </source>
</reference>
<name>A0A3L8Q9V6_CHLGU</name>
<accession>A0A3L8Q9V6</accession>
<protein>
    <submittedName>
        <fullName evidence="1">Uncharacterized protein</fullName>
    </submittedName>
</protein>
<evidence type="ECO:0000313" key="2">
    <source>
        <dbReference type="Proteomes" id="UP000276834"/>
    </source>
</evidence>
<proteinExistence type="predicted"/>
<evidence type="ECO:0000313" key="1">
    <source>
        <dbReference type="EMBL" id="RLV64018.1"/>
    </source>
</evidence>
<comment type="caution">
    <text evidence="1">The sequence shown here is derived from an EMBL/GenBank/DDBJ whole genome shotgun (WGS) entry which is preliminary data.</text>
</comment>